<sequence length="163" mass="18701">MKKIIILLLIGIPSSCETKINSETKKSVDLTETQKQADIDSVKGLVTHSFQDIFSNLDSTAVSKYYTTDFILLENGAVWNNDSILHYTTKNTMKKQGIKRLNRFEYVKSVHNKNSIWLAYDNYAAFVKGKDTLGRAHWMESVIAVKEDQTWKLQQLHSTIVRD</sequence>
<comment type="caution">
    <text evidence="1">The sequence shown here is derived from an EMBL/GenBank/DDBJ whole genome shotgun (WGS) entry which is preliminary data.</text>
</comment>
<dbReference type="EMBL" id="JAVHUL010000041">
    <property type="protein sequence ID" value="MDQ7918383.1"/>
    <property type="molecule type" value="Genomic_DNA"/>
</dbReference>
<gene>
    <name evidence="1" type="ORF">RBU60_12435</name>
</gene>
<keyword evidence="2" id="KW-1185">Reference proteome</keyword>
<dbReference type="RefSeq" id="WP_308865378.1">
    <property type="nucleotide sequence ID" value="NZ_JAVHUL010000041.1"/>
</dbReference>
<evidence type="ECO:0000313" key="2">
    <source>
        <dbReference type="Proteomes" id="UP001230915"/>
    </source>
</evidence>
<organism evidence="1 2">
    <name type="scientific">Mesonia profundi</name>
    <dbReference type="NCBI Taxonomy" id="3070998"/>
    <lineage>
        <taxon>Bacteria</taxon>
        <taxon>Pseudomonadati</taxon>
        <taxon>Bacteroidota</taxon>
        <taxon>Flavobacteriia</taxon>
        <taxon>Flavobacteriales</taxon>
        <taxon>Flavobacteriaceae</taxon>
        <taxon>Mesonia</taxon>
    </lineage>
</organism>
<proteinExistence type="predicted"/>
<name>A0ABU1A3V1_9FLAO</name>
<dbReference type="SUPFAM" id="SSF54427">
    <property type="entry name" value="NTF2-like"/>
    <property type="match status" value="1"/>
</dbReference>
<protein>
    <submittedName>
        <fullName evidence="1">Nuclear transport factor 2 family protein</fullName>
    </submittedName>
</protein>
<evidence type="ECO:0000313" key="1">
    <source>
        <dbReference type="EMBL" id="MDQ7918383.1"/>
    </source>
</evidence>
<dbReference type="Proteomes" id="UP001230915">
    <property type="component" value="Unassembled WGS sequence"/>
</dbReference>
<accession>A0ABU1A3V1</accession>
<reference evidence="1 2" key="1">
    <citation type="submission" date="2023-08" db="EMBL/GenBank/DDBJ databases">
        <title>Mesonia sp. MT50, isolated from deep-sea sediment of the Mariana Trench.</title>
        <authorList>
            <person name="Fu H."/>
        </authorList>
    </citation>
    <scope>NUCLEOTIDE SEQUENCE [LARGE SCALE GENOMIC DNA]</scope>
    <source>
        <strain evidence="1 2">MT50</strain>
    </source>
</reference>
<dbReference type="InterPro" id="IPR032710">
    <property type="entry name" value="NTF2-like_dom_sf"/>
</dbReference>
<dbReference type="Gene3D" id="3.10.450.50">
    <property type="match status" value="1"/>
</dbReference>